<evidence type="ECO:0000313" key="3">
    <source>
        <dbReference type="EMBL" id="OMJ66568.1"/>
    </source>
</evidence>
<comment type="caution">
    <text evidence="3">The sequence shown here is derived from an EMBL/GenBank/DDBJ whole genome shotgun (WGS) entry which is preliminary data.</text>
</comment>
<gene>
    <name evidence="3" type="ORF">SteCoe_36545</name>
</gene>
<evidence type="ECO:0000256" key="1">
    <source>
        <dbReference type="SAM" id="Coils"/>
    </source>
</evidence>
<sequence length="726" mass="85260">MNEDEIIVEPSIDTDDESHKALHQIRKKLENPDFLNYSDNLEQDATREGIKVAAVEPTELDQEEQVLEKERILGITALAKAHHTHQLQLLSKEQEARQKLQQQYSKQQKTYKHIKDNSAHSHQLNQIAISKVFRRKELAVKTAMRKKKADIEVKLQKTTQKENKDDEQLLLGGITRVYKLTWRGRPQVVQIRIEECRDIKDKLERGEYRIRLTTKEKIGGKILEYEKLTEMWRNISDPYTHDDKHTNKSMKFKTTMKVLVPSRLQILPTMVYCFQILDLNSVIVGEGYFPIINNIFELNEGKFKVPMIRSSLKSSIDKFSGIEKLYRSNIDEWLCNLYFQVSVLPQVIEGESDYSVQLLGNQVVQEEIPSAFPIINYEELITPDQYSEYKHSVVKLGVLTTPKNKLQYIIAEIIIEFGFKPIRHWAIYFSLLLFIGMIWLSRYIHYSGQWLYIKVERYPEEIFSARLFTLEIRFSDNTNLRQEIILLLIGTIFQCFWFAFFCAWAWASLKWIGRYPELAFRFMQTWGIVMVLDPIITIGEALIWGFIYDYWGIDPFRLYNYFERAEGNGVVGVLLTIFLYAGLMGLCAFVVYNYFIFLHMNGRLLDMYMRLNATENTFFIPHDGEVSKRYLEWVCYKAKNYRSMNGDSRIISVMDYSMHEAFSNEVTKSATHVIIYTVGSDRSRALYRQFIRLPDGAISELSLMEYSHRMTYSQRYSGSSTPIKLR</sequence>
<feature type="transmembrane region" description="Helical" evidence="2">
    <location>
        <begin position="571"/>
        <end position="597"/>
    </location>
</feature>
<dbReference type="OrthoDB" id="312610at2759"/>
<dbReference type="AlphaFoldDB" id="A0A1R2APV6"/>
<feature type="coiled-coil region" evidence="1">
    <location>
        <begin position="90"/>
        <end position="117"/>
    </location>
</feature>
<keyword evidence="2" id="KW-1133">Transmembrane helix</keyword>
<dbReference type="Proteomes" id="UP000187209">
    <property type="component" value="Unassembled WGS sequence"/>
</dbReference>
<dbReference type="InterPro" id="IPR031390">
    <property type="entry name" value="OFCC1"/>
</dbReference>
<feature type="transmembrane region" description="Helical" evidence="2">
    <location>
        <begin position="528"/>
        <end position="551"/>
    </location>
</feature>
<dbReference type="PANTHER" id="PTHR33862">
    <property type="entry name" value="OROFACIAL CLEFT 1 CANDIDATE GENE 1 PROTEIN"/>
    <property type="match status" value="1"/>
</dbReference>
<protein>
    <submittedName>
        <fullName evidence="3">Uncharacterized protein</fullName>
    </submittedName>
</protein>
<feature type="transmembrane region" description="Helical" evidence="2">
    <location>
        <begin position="425"/>
        <end position="444"/>
    </location>
</feature>
<keyword evidence="4" id="KW-1185">Reference proteome</keyword>
<evidence type="ECO:0000313" key="4">
    <source>
        <dbReference type="Proteomes" id="UP000187209"/>
    </source>
</evidence>
<keyword evidence="2" id="KW-0812">Transmembrane</keyword>
<feature type="transmembrane region" description="Helical" evidence="2">
    <location>
        <begin position="484"/>
        <end position="507"/>
    </location>
</feature>
<dbReference type="EMBL" id="MPUH01001686">
    <property type="protein sequence ID" value="OMJ66568.1"/>
    <property type="molecule type" value="Genomic_DNA"/>
</dbReference>
<evidence type="ECO:0000256" key="2">
    <source>
        <dbReference type="SAM" id="Phobius"/>
    </source>
</evidence>
<reference evidence="3 4" key="1">
    <citation type="submission" date="2016-11" db="EMBL/GenBank/DDBJ databases">
        <title>The macronuclear genome of Stentor coeruleus: a giant cell with tiny introns.</title>
        <authorList>
            <person name="Slabodnick M."/>
            <person name="Ruby J.G."/>
            <person name="Reiff S.B."/>
            <person name="Swart E.C."/>
            <person name="Gosai S."/>
            <person name="Prabakaran S."/>
            <person name="Witkowska E."/>
            <person name="Larue G.E."/>
            <person name="Fisher S."/>
            <person name="Freeman R.M."/>
            <person name="Gunawardena J."/>
            <person name="Chu W."/>
            <person name="Stover N.A."/>
            <person name="Gregory B.D."/>
            <person name="Nowacki M."/>
            <person name="Derisi J."/>
            <person name="Roy S.W."/>
            <person name="Marshall W.F."/>
            <person name="Sood P."/>
        </authorList>
    </citation>
    <scope>NUCLEOTIDE SEQUENCE [LARGE SCALE GENOMIC DNA]</scope>
    <source>
        <strain evidence="3">WM001</strain>
    </source>
</reference>
<keyword evidence="1" id="KW-0175">Coiled coil</keyword>
<name>A0A1R2APV6_9CILI</name>
<keyword evidence="2" id="KW-0472">Membrane</keyword>
<organism evidence="3 4">
    <name type="scientific">Stentor coeruleus</name>
    <dbReference type="NCBI Taxonomy" id="5963"/>
    <lineage>
        <taxon>Eukaryota</taxon>
        <taxon>Sar</taxon>
        <taxon>Alveolata</taxon>
        <taxon>Ciliophora</taxon>
        <taxon>Postciliodesmatophora</taxon>
        <taxon>Heterotrichea</taxon>
        <taxon>Heterotrichida</taxon>
        <taxon>Stentoridae</taxon>
        <taxon>Stentor</taxon>
    </lineage>
</organism>
<dbReference type="PANTHER" id="PTHR33862:SF3">
    <property type="entry name" value="OROFACIAL CLEFT 1 CANDIDATE GENE 1 PROTEIN"/>
    <property type="match status" value="1"/>
</dbReference>
<accession>A0A1R2APV6</accession>
<proteinExistence type="predicted"/>